<gene>
    <name evidence="5" type="ORF">PSON_ATCC_30995.1.T0710007</name>
</gene>
<dbReference type="PANTHER" id="PTHR23025">
    <property type="entry name" value="TRIACYLGLYCEROL LIPASE"/>
    <property type="match status" value="1"/>
</dbReference>
<dbReference type="InterPro" id="IPR002168">
    <property type="entry name" value="Lipase_GDXG_HIS_AS"/>
</dbReference>
<proteinExistence type="inferred from homology"/>
<comment type="caution">
    <text evidence="5">The sequence shown here is derived from an EMBL/GenBank/DDBJ whole genome shotgun (WGS) entry which is preliminary data.</text>
</comment>
<dbReference type="AlphaFoldDB" id="A0A8S1P7J4"/>
<feature type="active site" evidence="3">
    <location>
        <position position="509"/>
    </location>
</feature>
<dbReference type="GO" id="GO:0005829">
    <property type="term" value="C:cytosol"/>
    <property type="evidence" value="ECO:0007669"/>
    <property type="project" value="TreeGrafter"/>
</dbReference>
<protein>
    <recommendedName>
        <fullName evidence="4">Alpha/beta hydrolase fold-3 domain-containing protein</fullName>
    </recommendedName>
</protein>
<dbReference type="EMBL" id="CAJJDN010000071">
    <property type="protein sequence ID" value="CAD8098833.1"/>
    <property type="molecule type" value="Genomic_DNA"/>
</dbReference>
<evidence type="ECO:0000313" key="5">
    <source>
        <dbReference type="EMBL" id="CAD8098833.1"/>
    </source>
</evidence>
<dbReference type="PROSITE" id="PS01173">
    <property type="entry name" value="LIPASE_GDXG_HIS"/>
    <property type="match status" value="1"/>
</dbReference>
<dbReference type="PANTHER" id="PTHR23025:SF3">
    <property type="entry name" value="HORMONE-SENSITIVE LIPASE"/>
    <property type="match status" value="1"/>
</dbReference>
<dbReference type="GO" id="GO:0019433">
    <property type="term" value="P:triglyceride catabolic process"/>
    <property type="evidence" value="ECO:0007669"/>
    <property type="project" value="TreeGrafter"/>
</dbReference>
<keyword evidence="2" id="KW-0378">Hydrolase</keyword>
<evidence type="ECO:0000259" key="4">
    <source>
        <dbReference type="Pfam" id="PF07859"/>
    </source>
</evidence>
<name>A0A8S1P7J4_9CILI</name>
<dbReference type="GO" id="GO:0004771">
    <property type="term" value="F:sterol ester esterase activity"/>
    <property type="evidence" value="ECO:0007669"/>
    <property type="project" value="TreeGrafter"/>
</dbReference>
<sequence>MEQVSINFESLDQEILAAVFPKQKAHLICEEDNLLGHVDSLFEQIMVVDSHSQLTIEDFKLNCTLIRNSLQDLIQLMKNLIQKYIKSKCTIDRIQYAVDFLTVLKDLYEIVILILGDCLEEQNQIFQELLKKYLDNEEFRIKAKNKKDINFFGLQHMNHVFTKDTLKQIIKISHHYLTNHDSQALEDKLVVYNSHLNILVRIFASAIDMNQQDIICLNKNHIFWREIKAISIYTKLSQNSEQISKSYYNFMKSIRIGHAIFLKKSKVKNSFMRDIIFISSSIWYFVLDGRAKLRAMEHMCDMQVESAMSVMGMVEKPGIKHLIEFGITSIKHNIKIYIDPVVSPITLKQMNKQFEQGILNTITKEPLEYVNKSIHYDVKQHKSIMAKDKTKLRIRILCSKSLVKINEFQQSFLSQFTNETLNYETYETIIIHFHGGGFISMSSSSHQNYTREWANQLGIPIFSVDYSLAPKYRYPQAVDDCWQAYHWILNHLQYHFNIKPKKIILAGDSAGGNLCCALTGLAIKFDIKVPDGLLLSYPVLDLKMKYSPSHMHGLDDFLLNHTLMDICIDAYTNHPASYEFDPFRSPNHFSDEIISKFPPVRILVGSKDPLLDHTHRLAHSLIKNQRNVKIIVYEGMSHGFLSFYMLGGMKESSKCIEDSIVCLKELIHLKKY</sequence>
<reference evidence="5" key="1">
    <citation type="submission" date="2021-01" db="EMBL/GenBank/DDBJ databases">
        <authorList>
            <consortium name="Genoscope - CEA"/>
            <person name="William W."/>
        </authorList>
    </citation>
    <scope>NUCLEOTIDE SEQUENCE</scope>
</reference>
<dbReference type="GO" id="GO:0004806">
    <property type="term" value="F:triacylglycerol lipase activity"/>
    <property type="evidence" value="ECO:0007669"/>
    <property type="project" value="TreeGrafter"/>
</dbReference>
<keyword evidence="6" id="KW-1185">Reference proteome</keyword>
<dbReference type="Pfam" id="PF07859">
    <property type="entry name" value="Abhydrolase_3"/>
    <property type="match status" value="1"/>
</dbReference>
<organism evidence="5 6">
    <name type="scientific">Paramecium sonneborni</name>
    <dbReference type="NCBI Taxonomy" id="65129"/>
    <lineage>
        <taxon>Eukaryota</taxon>
        <taxon>Sar</taxon>
        <taxon>Alveolata</taxon>
        <taxon>Ciliophora</taxon>
        <taxon>Intramacronucleata</taxon>
        <taxon>Oligohymenophorea</taxon>
        <taxon>Peniculida</taxon>
        <taxon>Parameciidae</taxon>
        <taxon>Paramecium</taxon>
    </lineage>
</organism>
<comment type="similarity">
    <text evidence="1">Belongs to the 'GDXG' lipolytic enzyme family.</text>
</comment>
<evidence type="ECO:0000313" key="6">
    <source>
        <dbReference type="Proteomes" id="UP000692954"/>
    </source>
</evidence>
<dbReference type="OrthoDB" id="408631at2759"/>
<dbReference type="InterPro" id="IPR013094">
    <property type="entry name" value="AB_hydrolase_3"/>
</dbReference>
<evidence type="ECO:0000256" key="3">
    <source>
        <dbReference type="PROSITE-ProRule" id="PRU10038"/>
    </source>
</evidence>
<dbReference type="Proteomes" id="UP000692954">
    <property type="component" value="Unassembled WGS sequence"/>
</dbReference>
<accession>A0A8S1P7J4</accession>
<dbReference type="InterPro" id="IPR033140">
    <property type="entry name" value="Lipase_GDXG_put_SER_AS"/>
</dbReference>
<feature type="domain" description="Alpha/beta hydrolase fold-3" evidence="4">
    <location>
        <begin position="430"/>
        <end position="641"/>
    </location>
</feature>
<dbReference type="PROSITE" id="PS01174">
    <property type="entry name" value="LIPASE_GDXG_SER"/>
    <property type="match status" value="1"/>
</dbReference>
<evidence type="ECO:0000256" key="2">
    <source>
        <dbReference type="ARBA" id="ARBA00022801"/>
    </source>
</evidence>
<evidence type="ECO:0000256" key="1">
    <source>
        <dbReference type="ARBA" id="ARBA00010515"/>
    </source>
</evidence>